<dbReference type="PANTHER" id="PTHR11002">
    <property type="entry name" value="CARBONIC ANHYDRASE"/>
    <property type="match status" value="1"/>
</dbReference>
<dbReference type="NCBIfam" id="NF011765">
    <property type="entry name" value="PRK15219.1"/>
    <property type="match status" value="1"/>
</dbReference>
<evidence type="ECO:0000313" key="4">
    <source>
        <dbReference type="EMBL" id="TDY61270.1"/>
    </source>
</evidence>
<protein>
    <submittedName>
        <fullName evidence="4">Carbonic anhydrase</fullName>
    </submittedName>
</protein>
<proteinExistence type="inferred from homology"/>
<feature type="signal peptide" evidence="3">
    <location>
        <begin position="1"/>
        <end position="25"/>
    </location>
</feature>
<dbReference type="SMART" id="SM00947">
    <property type="entry name" value="Pro_CA"/>
    <property type="match status" value="1"/>
</dbReference>
<feature type="binding site" evidence="2">
    <location>
        <position position="138"/>
    </location>
    <ligand>
        <name>Zn(2+)</name>
        <dbReference type="ChEBI" id="CHEBI:29105"/>
    </ligand>
</feature>
<keyword evidence="2" id="KW-0862">Zinc</keyword>
<dbReference type="EMBL" id="SORI01000006">
    <property type="protein sequence ID" value="TDY61270.1"/>
    <property type="molecule type" value="Genomic_DNA"/>
</dbReference>
<dbReference type="PANTHER" id="PTHR11002:SF79">
    <property type="entry name" value="CARBONIC ANHYDRASE 2"/>
    <property type="match status" value="1"/>
</dbReference>
<dbReference type="SUPFAM" id="SSF53056">
    <property type="entry name" value="beta-carbonic anhydrase, cab"/>
    <property type="match status" value="1"/>
</dbReference>
<comment type="similarity">
    <text evidence="1">Belongs to the beta-class carbonic anhydrase family.</text>
</comment>
<keyword evidence="5" id="KW-1185">Reference proteome</keyword>
<dbReference type="CDD" id="cd03378">
    <property type="entry name" value="beta_CA_cladeC"/>
    <property type="match status" value="1"/>
</dbReference>
<comment type="caution">
    <text evidence="4">The sequence shown here is derived from an EMBL/GenBank/DDBJ whole genome shotgun (WGS) entry which is preliminary data.</text>
</comment>
<dbReference type="OrthoDB" id="9797527at2"/>
<dbReference type="Proteomes" id="UP000295066">
    <property type="component" value="Unassembled WGS sequence"/>
</dbReference>
<feature type="chain" id="PRO_5021002480" evidence="3">
    <location>
        <begin position="26"/>
        <end position="234"/>
    </location>
</feature>
<comment type="cofactor">
    <cofactor evidence="2">
        <name>Zn(2+)</name>
        <dbReference type="ChEBI" id="CHEBI:29105"/>
    </cofactor>
    <text evidence="2">Binds 1 zinc ion per subunit.</text>
</comment>
<evidence type="ECO:0000256" key="1">
    <source>
        <dbReference type="ARBA" id="ARBA00006217"/>
    </source>
</evidence>
<accession>A0A4R8M782</accession>
<organism evidence="4 5">
    <name type="scientific">Aminivibrio pyruvatiphilus</name>
    <dbReference type="NCBI Taxonomy" id="1005740"/>
    <lineage>
        <taxon>Bacteria</taxon>
        <taxon>Thermotogati</taxon>
        <taxon>Synergistota</taxon>
        <taxon>Synergistia</taxon>
        <taxon>Synergistales</taxon>
        <taxon>Aminobacteriaceae</taxon>
        <taxon>Aminivibrio</taxon>
    </lineage>
</organism>
<dbReference type="RefSeq" id="WP_133957319.1">
    <property type="nucleotide sequence ID" value="NZ_SORI01000006.1"/>
</dbReference>
<dbReference type="Pfam" id="PF00484">
    <property type="entry name" value="Pro_CA"/>
    <property type="match status" value="1"/>
</dbReference>
<sequence>MKVNRRKILWLAIAVLFAVTGAAHAAGGAALTREAQASITPDTAREMLKQGNQRFVSGQAEKRDFLVQVKQTSGGQFPFAAIVSCLDSRVPPEIVFDQGIGDLFVARVAGNFVNDDILGSLEYAARVAGAKLIVIMGHTECGAVKGACDSAQLGLLTATLANINPAVNSVHGNYEPRSSKNTEFVQAVAEKNVELTMGKLRDRSVVLRGMLDKGEIGMVGAMYDVSTGKVEFFK</sequence>
<dbReference type="InterPro" id="IPR036874">
    <property type="entry name" value="Carbonic_anhydrase_sf"/>
</dbReference>
<dbReference type="GO" id="GO:0008270">
    <property type="term" value="F:zinc ion binding"/>
    <property type="evidence" value="ECO:0007669"/>
    <property type="project" value="InterPro"/>
</dbReference>
<feature type="binding site" evidence="2">
    <location>
        <position position="85"/>
    </location>
    <ligand>
        <name>Zn(2+)</name>
        <dbReference type="ChEBI" id="CHEBI:29105"/>
    </ligand>
</feature>
<evidence type="ECO:0000256" key="3">
    <source>
        <dbReference type="SAM" id="SignalP"/>
    </source>
</evidence>
<reference evidence="4 5" key="1">
    <citation type="submission" date="2019-03" db="EMBL/GenBank/DDBJ databases">
        <title>Genomic Encyclopedia of Type Strains, Phase IV (KMG-IV): sequencing the most valuable type-strain genomes for metagenomic binning, comparative biology and taxonomic classification.</title>
        <authorList>
            <person name="Goeker M."/>
        </authorList>
    </citation>
    <scope>NUCLEOTIDE SEQUENCE [LARGE SCALE GENOMIC DNA]</scope>
    <source>
        <strain evidence="4 5">DSM 25964</strain>
    </source>
</reference>
<evidence type="ECO:0000256" key="2">
    <source>
        <dbReference type="PIRSR" id="PIRSR601765-1"/>
    </source>
</evidence>
<keyword evidence="2" id="KW-0479">Metal-binding</keyword>
<keyword evidence="3" id="KW-0732">Signal</keyword>
<dbReference type="Gene3D" id="3.40.1050.10">
    <property type="entry name" value="Carbonic anhydrase"/>
    <property type="match status" value="1"/>
</dbReference>
<gene>
    <name evidence="4" type="ORF">C8D99_106125</name>
</gene>
<name>A0A4R8M782_9BACT</name>
<feature type="binding site" evidence="2">
    <location>
        <position position="87"/>
    </location>
    <ligand>
        <name>Zn(2+)</name>
        <dbReference type="ChEBI" id="CHEBI:29105"/>
    </ligand>
</feature>
<evidence type="ECO:0000313" key="5">
    <source>
        <dbReference type="Proteomes" id="UP000295066"/>
    </source>
</evidence>
<dbReference type="AlphaFoldDB" id="A0A4R8M782"/>
<dbReference type="GO" id="GO:0004089">
    <property type="term" value="F:carbonate dehydratase activity"/>
    <property type="evidence" value="ECO:0007669"/>
    <property type="project" value="InterPro"/>
</dbReference>
<feature type="binding site" evidence="2">
    <location>
        <position position="141"/>
    </location>
    <ligand>
        <name>Zn(2+)</name>
        <dbReference type="ChEBI" id="CHEBI:29105"/>
    </ligand>
</feature>
<dbReference type="InterPro" id="IPR001765">
    <property type="entry name" value="Carbonic_anhydrase"/>
</dbReference>